<sequence>MAELRFALLGPVRAWRGGEELPLGSPRQRVALVRLLLGEGRAVSVEEVIDAVWGDEPPRGARGAVRTYVHRLRRTLGDGDDEVIASAGGGYAMAVETGAVDWGRFRMRVEAAAKARERGAMGAAADLLRSAEGLWRGEALEGLEGAFAEGVRGRLGRAREEALGIGVGASTAVVGFAELGTGYRYSGLRVRSA</sequence>
<evidence type="ECO:0000313" key="8">
    <source>
        <dbReference type="Proteomes" id="UP000239494"/>
    </source>
</evidence>
<keyword evidence="3 5" id="KW-0238">DNA-binding</keyword>
<dbReference type="SMART" id="SM00862">
    <property type="entry name" value="Trans_reg_C"/>
    <property type="match status" value="1"/>
</dbReference>
<evidence type="ECO:0000256" key="5">
    <source>
        <dbReference type="PROSITE-ProRule" id="PRU01091"/>
    </source>
</evidence>
<keyword evidence="4" id="KW-0804">Transcription</keyword>
<evidence type="ECO:0000256" key="1">
    <source>
        <dbReference type="ARBA" id="ARBA00005820"/>
    </source>
</evidence>
<dbReference type="GO" id="GO:0006355">
    <property type="term" value="P:regulation of DNA-templated transcription"/>
    <property type="evidence" value="ECO:0007669"/>
    <property type="project" value="InterPro"/>
</dbReference>
<keyword evidence="8" id="KW-1185">Reference proteome</keyword>
<dbReference type="InterPro" id="IPR051677">
    <property type="entry name" value="AfsR-DnrI-RedD_regulator"/>
</dbReference>
<proteinExistence type="inferred from homology"/>
<dbReference type="Pfam" id="PF00486">
    <property type="entry name" value="Trans_reg_C"/>
    <property type="match status" value="1"/>
</dbReference>
<comment type="similarity">
    <text evidence="1">Belongs to the AfsR/DnrI/RedD regulatory family.</text>
</comment>
<dbReference type="InterPro" id="IPR001867">
    <property type="entry name" value="OmpR/PhoB-type_DNA-bd"/>
</dbReference>
<evidence type="ECO:0000256" key="2">
    <source>
        <dbReference type="ARBA" id="ARBA00023015"/>
    </source>
</evidence>
<dbReference type="InterPro" id="IPR011990">
    <property type="entry name" value="TPR-like_helical_dom_sf"/>
</dbReference>
<evidence type="ECO:0000256" key="4">
    <source>
        <dbReference type="ARBA" id="ARBA00023163"/>
    </source>
</evidence>
<dbReference type="GO" id="GO:0000160">
    <property type="term" value="P:phosphorelay signal transduction system"/>
    <property type="evidence" value="ECO:0007669"/>
    <property type="project" value="InterPro"/>
</dbReference>
<dbReference type="OrthoDB" id="4336084at2"/>
<dbReference type="InterPro" id="IPR016032">
    <property type="entry name" value="Sig_transdc_resp-reg_C-effctor"/>
</dbReference>
<dbReference type="RefSeq" id="WP_106196507.1">
    <property type="nucleotide sequence ID" value="NZ_PVTF01000022.1"/>
</dbReference>
<reference evidence="7 8" key="1">
    <citation type="submission" date="2018-03" db="EMBL/GenBank/DDBJ databases">
        <title>Genomic Encyclopedia of Archaeal and Bacterial Type Strains, Phase II (KMG-II): from individual species to whole genera.</title>
        <authorList>
            <person name="Goeker M."/>
        </authorList>
    </citation>
    <scope>NUCLEOTIDE SEQUENCE [LARGE SCALE GENOMIC DNA]</scope>
    <source>
        <strain evidence="7 8">DSM 44720</strain>
    </source>
</reference>
<dbReference type="EMBL" id="PVTF01000022">
    <property type="protein sequence ID" value="PRY31641.1"/>
    <property type="molecule type" value="Genomic_DNA"/>
</dbReference>
<keyword evidence="2" id="KW-0805">Transcription regulation</keyword>
<dbReference type="SUPFAM" id="SSF46894">
    <property type="entry name" value="C-terminal effector domain of the bipartite response regulators"/>
    <property type="match status" value="1"/>
</dbReference>
<dbReference type="AlphaFoldDB" id="A0A2T0SE24"/>
<dbReference type="Gene3D" id="1.25.40.10">
    <property type="entry name" value="Tetratricopeptide repeat domain"/>
    <property type="match status" value="1"/>
</dbReference>
<dbReference type="PROSITE" id="PS51755">
    <property type="entry name" value="OMPR_PHOB"/>
    <property type="match status" value="1"/>
</dbReference>
<dbReference type="Proteomes" id="UP000239494">
    <property type="component" value="Unassembled WGS sequence"/>
</dbReference>
<dbReference type="PANTHER" id="PTHR35807">
    <property type="entry name" value="TRANSCRIPTIONAL REGULATOR REDD-RELATED"/>
    <property type="match status" value="1"/>
</dbReference>
<name>A0A2T0SE24_9PSEU</name>
<dbReference type="Pfam" id="PF03704">
    <property type="entry name" value="BTAD"/>
    <property type="match status" value="1"/>
</dbReference>
<dbReference type="Gene3D" id="1.10.10.10">
    <property type="entry name" value="Winged helix-like DNA-binding domain superfamily/Winged helix DNA-binding domain"/>
    <property type="match status" value="1"/>
</dbReference>
<feature type="domain" description="OmpR/PhoB-type" evidence="6">
    <location>
        <begin position="1"/>
        <end position="95"/>
    </location>
</feature>
<organism evidence="7 8">
    <name type="scientific">Umezawaea tangerina</name>
    <dbReference type="NCBI Taxonomy" id="84725"/>
    <lineage>
        <taxon>Bacteria</taxon>
        <taxon>Bacillati</taxon>
        <taxon>Actinomycetota</taxon>
        <taxon>Actinomycetes</taxon>
        <taxon>Pseudonocardiales</taxon>
        <taxon>Pseudonocardiaceae</taxon>
        <taxon>Umezawaea</taxon>
    </lineage>
</organism>
<dbReference type="InterPro" id="IPR005158">
    <property type="entry name" value="BTAD"/>
</dbReference>
<protein>
    <submittedName>
        <fullName evidence="7">Transcriptional activator</fullName>
    </submittedName>
</protein>
<accession>A0A2T0SE24</accession>
<dbReference type="GO" id="GO:0003677">
    <property type="term" value="F:DNA binding"/>
    <property type="evidence" value="ECO:0007669"/>
    <property type="project" value="UniProtKB-UniRule"/>
</dbReference>
<gene>
    <name evidence="7" type="ORF">CLV43_12247</name>
</gene>
<comment type="caution">
    <text evidence="7">The sequence shown here is derived from an EMBL/GenBank/DDBJ whole genome shotgun (WGS) entry which is preliminary data.</text>
</comment>
<evidence type="ECO:0000259" key="6">
    <source>
        <dbReference type="PROSITE" id="PS51755"/>
    </source>
</evidence>
<dbReference type="InterPro" id="IPR036388">
    <property type="entry name" value="WH-like_DNA-bd_sf"/>
</dbReference>
<dbReference type="PANTHER" id="PTHR35807:SF1">
    <property type="entry name" value="TRANSCRIPTIONAL REGULATOR REDD"/>
    <property type="match status" value="1"/>
</dbReference>
<evidence type="ECO:0000256" key="3">
    <source>
        <dbReference type="ARBA" id="ARBA00023125"/>
    </source>
</evidence>
<evidence type="ECO:0000313" key="7">
    <source>
        <dbReference type="EMBL" id="PRY31641.1"/>
    </source>
</evidence>
<feature type="DNA-binding region" description="OmpR/PhoB-type" evidence="5">
    <location>
        <begin position="1"/>
        <end position="95"/>
    </location>
</feature>